<keyword evidence="3" id="KW-1185">Reference proteome</keyword>
<reference evidence="2" key="1">
    <citation type="submission" date="2021-08" db="EMBL/GenBank/DDBJ databases">
        <title>WGS assembly of Ceratopteris richardii.</title>
        <authorList>
            <person name="Marchant D.B."/>
            <person name="Chen G."/>
            <person name="Jenkins J."/>
            <person name="Shu S."/>
            <person name="Leebens-Mack J."/>
            <person name="Grimwood J."/>
            <person name="Schmutz J."/>
            <person name="Soltis P."/>
            <person name="Soltis D."/>
            <person name="Chen Z.-H."/>
        </authorList>
    </citation>
    <scope>NUCLEOTIDE SEQUENCE</scope>
    <source>
        <strain evidence="2">Whitten #5841</strain>
        <tissue evidence="2">Leaf</tissue>
    </source>
</reference>
<evidence type="ECO:0000313" key="2">
    <source>
        <dbReference type="EMBL" id="KAH7278972.1"/>
    </source>
</evidence>
<sequence length="606" mass="65357">METVDQKLEDSTHSLPTSPLQSRGGENKPGFFATCNDHKQRSVFFQRTADINDPLFLSGNKENLHDDHNSMSLTCGFGSSMDQPHALDEPLSTPSPICSLSKSSPSSSSCHTSMEQFPEDQLKPPSTSTGLQVAESHVSETAHFSENKESSSLPSTGHEKDIVNYQTSSYSPTESSCSSSSEGGLISLLANKLFAHKENGSSSSRHSREITGSIDEHQAVEDTSNKPLVEGTTSLNFPGQDPEVDGSIRDVSLCRTTSEAVSELSLGSAKDRTFSMEFDAMLVAAVVTGIRKASFEQQREPSQLPGIHKYSSAAAGTELVRQATPSEEQLQPSQLPGIQEESSAAVSTGIGRATDSEEQRQLSLLPGIQEDSSNEFSNTEPDEQHDVNAHSSARVGDEQQTSGDRDDYGSTTVLTPTVQGHNGEANDCSSNLSEALTASMWSLDPHGTESSEIHEYNDLQRVPVTDSQTDPENEASGLVEAHQRASSVESRFFSQNGNNKVPMVLGTKFSEVAAATVSSPRSSPTIKKKNSSSPLPIPSNKLLDQIRRDKMLAQATAYQDAKNAKCDNRYVTILSDFRHSRFTTTSTVECELNLRSPGSEVLGEAA</sequence>
<dbReference type="AlphaFoldDB" id="A0A8T2Q4X9"/>
<feature type="compositionally biased region" description="Polar residues" evidence="1">
    <location>
        <begin position="370"/>
        <end position="379"/>
    </location>
</feature>
<dbReference type="OMA" id="RGSEDME"/>
<evidence type="ECO:0000256" key="1">
    <source>
        <dbReference type="SAM" id="MobiDB-lite"/>
    </source>
</evidence>
<feature type="compositionally biased region" description="Polar residues" evidence="1">
    <location>
        <begin position="323"/>
        <end position="346"/>
    </location>
</feature>
<dbReference type="Proteomes" id="UP000825935">
    <property type="component" value="Chromosome 38"/>
</dbReference>
<organism evidence="2 3">
    <name type="scientific">Ceratopteris richardii</name>
    <name type="common">Triangle waterfern</name>
    <dbReference type="NCBI Taxonomy" id="49495"/>
    <lineage>
        <taxon>Eukaryota</taxon>
        <taxon>Viridiplantae</taxon>
        <taxon>Streptophyta</taxon>
        <taxon>Embryophyta</taxon>
        <taxon>Tracheophyta</taxon>
        <taxon>Polypodiopsida</taxon>
        <taxon>Polypodiidae</taxon>
        <taxon>Polypodiales</taxon>
        <taxon>Pteridineae</taxon>
        <taxon>Pteridaceae</taxon>
        <taxon>Parkerioideae</taxon>
        <taxon>Ceratopteris</taxon>
    </lineage>
</organism>
<protein>
    <submittedName>
        <fullName evidence="2">Uncharacterized protein</fullName>
    </submittedName>
</protein>
<feature type="region of interest" description="Disordered" evidence="1">
    <location>
        <begin position="516"/>
        <end position="540"/>
    </location>
</feature>
<comment type="caution">
    <text evidence="2">The sequence shown here is derived from an EMBL/GenBank/DDBJ whole genome shotgun (WGS) entry which is preliminary data.</text>
</comment>
<feature type="region of interest" description="Disordered" evidence="1">
    <location>
        <begin position="84"/>
        <end position="159"/>
    </location>
</feature>
<feature type="region of interest" description="Disordered" evidence="1">
    <location>
        <begin position="1"/>
        <end position="33"/>
    </location>
</feature>
<feature type="region of interest" description="Disordered" evidence="1">
    <location>
        <begin position="320"/>
        <end position="411"/>
    </location>
</feature>
<proteinExistence type="predicted"/>
<feature type="compositionally biased region" description="Basic and acidic residues" evidence="1">
    <location>
        <begin position="1"/>
        <end position="12"/>
    </location>
</feature>
<dbReference type="EMBL" id="CM035443">
    <property type="protein sequence ID" value="KAH7278972.1"/>
    <property type="molecule type" value="Genomic_DNA"/>
</dbReference>
<evidence type="ECO:0000313" key="3">
    <source>
        <dbReference type="Proteomes" id="UP000825935"/>
    </source>
</evidence>
<feature type="compositionally biased region" description="Polar residues" evidence="1">
    <location>
        <begin position="516"/>
        <end position="525"/>
    </location>
</feature>
<feature type="compositionally biased region" description="Low complexity" evidence="1">
    <location>
        <begin position="92"/>
        <end position="113"/>
    </location>
</feature>
<accession>A0A8T2Q4X9</accession>
<gene>
    <name evidence="2" type="ORF">KP509_38G067300</name>
</gene>
<name>A0A8T2Q4X9_CERRI</name>
<feature type="compositionally biased region" description="Basic and acidic residues" evidence="1">
    <location>
        <begin position="137"/>
        <end position="149"/>
    </location>
</feature>